<comment type="similarity">
    <text evidence="3 13">Belongs to the archaeal-type GPI family.</text>
</comment>
<dbReference type="Pfam" id="PF06560">
    <property type="entry name" value="GPI"/>
    <property type="match status" value="1"/>
</dbReference>
<evidence type="ECO:0000256" key="7">
    <source>
        <dbReference type="ARBA" id="ARBA00022490"/>
    </source>
</evidence>
<keyword evidence="8" id="KW-0479">Metal-binding</keyword>
<gene>
    <name evidence="16" type="ORF">J2Z30_000865</name>
    <name evidence="15" type="ORF">SIRAN8427</name>
</gene>
<keyword evidence="10 13" id="KW-0324">Glycolysis</keyword>
<name>A0A061A7P1_9ACTN</name>
<dbReference type="Gene3D" id="2.60.120.10">
    <property type="entry name" value="Jelly Rolls"/>
    <property type="match status" value="1"/>
</dbReference>
<dbReference type="UniPathway" id="UPA00109">
    <property type="reaction ID" value="UER00181"/>
</dbReference>
<organism evidence="15">
    <name type="scientific">Streptomyces iranensis</name>
    <dbReference type="NCBI Taxonomy" id="576784"/>
    <lineage>
        <taxon>Bacteria</taxon>
        <taxon>Bacillati</taxon>
        <taxon>Actinomycetota</taxon>
        <taxon>Actinomycetes</taxon>
        <taxon>Kitasatosporales</taxon>
        <taxon>Streptomycetaceae</taxon>
        <taxon>Streptomyces</taxon>
        <taxon>Streptomyces violaceusniger group</taxon>
    </lineage>
</organism>
<dbReference type="EMBL" id="JAGGLR010000002">
    <property type="protein sequence ID" value="MBP2059867.1"/>
    <property type="molecule type" value="Genomic_DNA"/>
</dbReference>
<evidence type="ECO:0000256" key="1">
    <source>
        <dbReference type="ARBA" id="ARBA00004496"/>
    </source>
</evidence>
<dbReference type="RefSeq" id="WP_044578928.1">
    <property type="nucleotide sequence ID" value="NZ_BAABDR010000073.1"/>
</dbReference>
<comment type="pathway">
    <text evidence="2">Carbohydrate degradation; glycolysis; D-glyceraldehyde 3-phosphate and glycerone phosphate from D-glucose: step 2/4.</text>
</comment>
<dbReference type="InterPro" id="IPR016758">
    <property type="entry name" value="G6P_isomerase_archaea/bacteria"/>
</dbReference>
<dbReference type="EMBL" id="LK022848">
    <property type="protein sequence ID" value="CDR14673.1"/>
    <property type="molecule type" value="Genomic_DNA"/>
</dbReference>
<accession>A0A061A7P1</accession>
<evidence type="ECO:0000256" key="10">
    <source>
        <dbReference type="ARBA" id="ARBA00023152"/>
    </source>
</evidence>
<evidence type="ECO:0000259" key="14">
    <source>
        <dbReference type="Pfam" id="PF06560"/>
    </source>
</evidence>
<dbReference type="InterPro" id="IPR014710">
    <property type="entry name" value="RmlC-like_jellyroll"/>
</dbReference>
<feature type="domain" description="Glucose-6-phosphate isomerase prokaryote" evidence="14">
    <location>
        <begin position="28"/>
        <end position="180"/>
    </location>
</feature>
<dbReference type="Proteomes" id="UP000756710">
    <property type="component" value="Unassembled WGS sequence"/>
</dbReference>
<keyword evidence="6 13" id="KW-0312">Gluconeogenesis</keyword>
<evidence type="ECO:0000256" key="13">
    <source>
        <dbReference type="PIRNR" id="PIRNR019325"/>
    </source>
</evidence>
<reference evidence="15" key="1">
    <citation type="submission" date="2014-05" db="EMBL/GenBank/DDBJ databases">
        <authorList>
            <person name="Horn Fabian"/>
        </authorList>
    </citation>
    <scope>NUCLEOTIDE SEQUENCE</scope>
</reference>
<evidence type="ECO:0000256" key="5">
    <source>
        <dbReference type="ARBA" id="ARBA00011952"/>
    </source>
</evidence>
<reference evidence="16 17" key="2">
    <citation type="submission" date="2021-03" db="EMBL/GenBank/DDBJ databases">
        <title>Genomic Encyclopedia of Type Strains, Phase IV (KMG-IV): sequencing the most valuable type-strain genomes for metagenomic binning, comparative biology and taxonomic classification.</title>
        <authorList>
            <person name="Goeker M."/>
        </authorList>
    </citation>
    <scope>NUCLEOTIDE SEQUENCE [LARGE SCALE GENOMIC DNA]</scope>
    <source>
        <strain evidence="16 17">DSM 41954</strain>
    </source>
</reference>
<evidence type="ECO:0000256" key="4">
    <source>
        <dbReference type="ARBA" id="ARBA00011738"/>
    </source>
</evidence>
<comment type="catalytic activity">
    <reaction evidence="12 13">
        <text>alpha-D-glucose 6-phosphate = beta-D-fructose 6-phosphate</text>
        <dbReference type="Rhea" id="RHEA:11816"/>
        <dbReference type="ChEBI" id="CHEBI:57634"/>
        <dbReference type="ChEBI" id="CHEBI:58225"/>
        <dbReference type="EC" id="5.3.1.9"/>
    </reaction>
</comment>
<dbReference type="PIRSF" id="PIRSF019325">
    <property type="entry name" value="Glucose-6-phosphate_isomerase"/>
    <property type="match status" value="1"/>
</dbReference>
<dbReference type="GO" id="GO:0004347">
    <property type="term" value="F:glucose-6-phosphate isomerase activity"/>
    <property type="evidence" value="ECO:0007669"/>
    <property type="project" value="UniProtKB-UniRule"/>
</dbReference>
<evidence type="ECO:0000256" key="12">
    <source>
        <dbReference type="ARBA" id="ARBA00029321"/>
    </source>
</evidence>
<evidence type="ECO:0000313" key="17">
    <source>
        <dbReference type="Proteomes" id="UP000756710"/>
    </source>
</evidence>
<dbReference type="HOGENOM" id="CLU_105797_0_0_11"/>
<evidence type="ECO:0000256" key="11">
    <source>
        <dbReference type="ARBA" id="ARBA00023235"/>
    </source>
</evidence>
<evidence type="ECO:0000256" key="3">
    <source>
        <dbReference type="ARBA" id="ARBA00006542"/>
    </source>
</evidence>
<dbReference type="AlphaFoldDB" id="A0A061A7P1"/>
<protein>
    <recommendedName>
        <fullName evidence="5 13">Glucose-6-phosphate isomerase</fullName>
        <ecNumber evidence="5 13">5.3.1.9</ecNumber>
    </recommendedName>
</protein>
<keyword evidence="7 13" id="KW-0963">Cytoplasm</keyword>
<evidence type="ECO:0000313" key="16">
    <source>
        <dbReference type="EMBL" id="MBP2059867.1"/>
    </source>
</evidence>
<dbReference type="GO" id="GO:0005737">
    <property type="term" value="C:cytoplasm"/>
    <property type="evidence" value="ECO:0007669"/>
    <property type="project" value="UniProtKB-SubCell"/>
</dbReference>
<proteinExistence type="inferred from homology"/>
<dbReference type="GO" id="GO:0006094">
    <property type="term" value="P:gluconeogenesis"/>
    <property type="evidence" value="ECO:0007669"/>
    <property type="project" value="UniProtKB-UniRule"/>
</dbReference>
<evidence type="ECO:0000256" key="9">
    <source>
        <dbReference type="ARBA" id="ARBA00023004"/>
    </source>
</evidence>
<keyword evidence="17" id="KW-1185">Reference proteome</keyword>
<keyword evidence="11 13" id="KW-0413">Isomerase</keyword>
<comment type="subcellular location">
    <subcellularLocation>
        <location evidence="1 13">Cytoplasm</location>
    </subcellularLocation>
</comment>
<evidence type="ECO:0000256" key="6">
    <source>
        <dbReference type="ARBA" id="ARBA00022432"/>
    </source>
</evidence>
<dbReference type="SUPFAM" id="SSF51182">
    <property type="entry name" value="RmlC-like cupins"/>
    <property type="match status" value="1"/>
</dbReference>
<dbReference type="InterPro" id="IPR011051">
    <property type="entry name" value="RmlC_Cupin_sf"/>
</dbReference>
<evidence type="ECO:0000313" key="15">
    <source>
        <dbReference type="EMBL" id="CDR14673.1"/>
    </source>
</evidence>
<dbReference type="GO" id="GO:0006096">
    <property type="term" value="P:glycolytic process"/>
    <property type="evidence" value="ECO:0007669"/>
    <property type="project" value="UniProtKB-UniRule"/>
</dbReference>
<evidence type="ECO:0000256" key="8">
    <source>
        <dbReference type="ARBA" id="ARBA00022723"/>
    </source>
</evidence>
<keyword evidence="9" id="KW-0408">Iron</keyword>
<dbReference type="GO" id="GO:0005506">
    <property type="term" value="F:iron ion binding"/>
    <property type="evidence" value="ECO:0007669"/>
    <property type="project" value="UniProtKB-UniRule"/>
</dbReference>
<comment type="subunit">
    <text evidence="4 13">Homodimer.</text>
</comment>
<dbReference type="CDD" id="cd02218">
    <property type="entry name" value="cupin_PGI"/>
    <property type="match status" value="1"/>
</dbReference>
<dbReference type="InterPro" id="IPR010551">
    <property type="entry name" value="G6P_isomerase_prok"/>
</dbReference>
<dbReference type="EC" id="5.3.1.9" evidence="5 13"/>
<sequence length="193" mass="21446">MSTTAPRPAVVTDFSLVTGLSRTKKPLQRRMSAMAGMYADQKAAERLAEEDVLVYEFFDMGVPQSSGEVAYGTSITYPGKVGDEYFMTKGHFHSVLDTAEIYYCLRGQGLMMMENPEGDVQWQEFTPGQGVYVPGRYAHRSINTSLDEPLITFFAFPGHAGHDYGTIESKGFRKIVVERDGVPAVVDNPKWAQ</sequence>
<evidence type="ECO:0000256" key="2">
    <source>
        <dbReference type="ARBA" id="ARBA00004926"/>
    </source>
</evidence>